<evidence type="ECO:0000313" key="2">
    <source>
        <dbReference type="EMBL" id="KAF2751795.1"/>
    </source>
</evidence>
<reference evidence="2" key="1">
    <citation type="journal article" date="2020" name="Stud. Mycol.">
        <title>101 Dothideomycetes genomes: a test case for predicting lifestyles and emergence of pathogens.</title>
        <authorList>
            <person name="Haridas S."/>
            <person name="Albert R."/>
            <person name="Binder M."/>
            <person name="Bloem J."/>
            <person name="Labutti K."/>
            <person name="Salamov A."/>
            <person name="Andreopoulos B."/>
            <person name="Baker S."/>
            <person name="Barry K."/>
            <person name="Bills G."/>
            <person name="Bluhm B."/>
            <person name="Cannon C."/>
            <person name="Castanera R."/>
            <person name="Culley D."/>
            <person name="Daum C."/>
            <person name="Ezra D."/>
            <person name="Gonzalez J."/>
            <person name="Henrissat B."/>
            <person name="Kuo A."/>
            <person name="Liang C."/>
            <person name="Lipzen A."/>
            <person name="Lutzoni F."/>
            <person name="Magnuson J."/>
            <person name="Mondo S."/>
            <person name="Nolan M."/>
            <person name="Ohm R."/>
            <person name="Pangilinan J."/>
            <person name="Park H.-J."/>
            <person name="Ramirez L."/>
            <person name="Alfaro M."/>
            <person name="Sun H."/>
            <person name="Tritt A."/>
            <person name="Yoshinaga Y."/>
            <person name="Zwiers L.-H."/>
            <person name="Turgeon B."/>
            <person name="Goodwin S."/>
            <person name="Spatafora J."/>
            <person name="Crous P."/>
            <person name="Grigoriev I."/>
        </authorList>
    </citation>
    <scope>NUCLEOTIDE SEQUENCE</scope>
    <source>
        <strain evidence="2">CBS 119925</strain>
    </source>
</reference>
<accession>A0A6A6VMM3</accession>
<protein>
    <recommendedName>
        <fullName evidence="1">BTB domain-containing protein</fullName>
    </recommendedName>
</protein>
<dbReference type="OrthoDB" id="1022638at2759"/>
<dbReference type="PANTHER" id="PTHR47843:SF2">
    <property type="entry name" value="BTB DOMAIN-CONTAINING PROTEIN"/>
    <property type="match status" value="1"/>
</dbReference>
<proteinExistence type="predicted"/>
<dbReference type="PANTHER" id="PTHR47843">
    <property type="entry name" value="BTB DOMAIN-CONTAINING PROTEIN-RELATED"/>
    <property type="match status" value="1"/>
</dbReference>
<dbReference type="AlphaFoldDB" id="A0A6A6VMM3"/>
<dbReference type="Proteomes" id="UP000799440">
    <property type="component" value="Unassembled WGS sequence"/>
</dbReference>
<dbReference type="EMBL" id="MU006561">
    <property type="protein sequence ID" value="KAF2751795.1"/>
    <property type="molecule type" value="Genomic_DNA"/>
</dbReference>
<dbReference type="SUPFAM" id="SSF54695">
    <property type="entry name" value="POZ domain"/>
    <property type="match status" value="1"/>
</dbReference>
<dbReference type="Gene3D" id="3.30.710.10">
    <property type="entry name" value="Potassium Channel Kv1.1, Chain A"/>
    <property type="match status" value="1"/>
</dbReference>
<dbReference type="CDD" id="cd18186">
    <property type="entry name" value="BTB_POZ_ZBTB_KLHL-like"/>
    <property type="match status" value="1"/>
</dbReference>
<dbReference type="InterPro" id="IPR011333">
    <property type="entry name" value="SKP1/BTB/POZ_sf"/>
</dbReference>
<dbReference type="InterPro" id="IPR000210">
    <property type="entry name" value="BTB/POZ_dom"/>
</dbReference>
<dbReference type="PROSITE" id="PS50097">
    <property type="entry name" value="BTB"/>
    <property type="match status" value="1"/>
</dbReference>
<evidence type="ECO:0000259" key="1">
    <source>
        <dbReference type="PROSITE" id="PS50097"/>
    </source>
</evidence>
<gene>
    <name evidence="2" type="ORF">M011DRAFT_5981</name>
</gene>
<name>A0A6A6VMM3_9PLEO</name>
<keyword evidence="3" id="KW-1185">Reference proteome</keyword>
<organism evidence="2 3">
    <name type="scientific">Sporormia fimetaria CBS 119925</name>
    <dbReference type="NCBI Taxonomy" id="1340428"/>
    <lineage>
        <taxon>Eukaryota</taxon>
        <taxon>Fungi</taxon>
        <taxon>Dikarya</taxon>
        <taxon>Ascomycota</taxon>
        <taxon>Pezizomycotina</taxon>
        <taxon>Dothideomycetes</taxon>
        <taxon>Pleosporomycetidae</taxon>
        <taxon>Pleosporales</taxon>
        <taxon>Sporormiaceae</taxon>
        <taxon>Sporormia</taxon>
    </lineage>
</organism>
<evidence type="ECO:0000313" key="3">
    <source>
        <dbReference type="Proteomes" id="UP000799440"/>
    </source>
</evidence>
<feature type="domain" description="BTB" evidence="1">
    <location>
        <begin position="36"/>
        <end position="105"/>
    </location>
</feature>
<sequence>MTTVPPRQMQRRMIPVPEKNKMVLLIVFRYFLTPAVEVVVGTDETEAQTFVIHQGLICPRSEFFKTALGDNWAKPDQKIKLTDEDPRTFALYQALLYTGLLPVNDNHDIQYRYLELAKLYVLCEKLIDSKEKATALDAILELCRTKGGEGSVLPDHRCTEIIYDGTQDNDTTRTALATQYVEKLDSTTAKYISNRTLWPADFYYDLSLITTRRVIQEREKRVQAVEDIEVEISCVEQALRSLAHCNRPKYEFPKSVVLTLEGTADALSDLDIKTACL</sequence>